<accession>A0A6J6SPN9</accession>
<evidence type="ECO:0000313" key="2">
    <source>
        <dbReference type="EMBL" id="CAB4736149.1"/>
    </source>
</evidence>
<proteinExistence type="predicted"/>
<reference evidence="2" key="1">
    <citation type="submission" date="2020-05" db="EMBL/GenBank/DDBJ databases">
        <authorList>
            <person name="Chiriac C."/>
            <person name="Salcher M."/>
            <person name="Ghai R."/>
            <person name="Kavagutti S V."/>
        </authorList>
    </citation>
    <scope>NUCLEOTIDE SEQUENCE</scope>
</reference>
<dbReference type="EMBL" id="CAEZYS010000067">
    <property type="protein sequence ID" value="CAB4736149.1"/>
    <property type="molecule type" value="Genomic_DNA"/>
</dbReference>
<keyword evidence="1" id="KW-0472">Membrane</keyword>
<evidence type="ECO:0000256" key="1">
    <source>
        <dbReference type="SAM" id="Phobius"/>
    </source>
</evidence>
<organism evidence="2">
    <name type="scientific">freshwater metagenome</name>
    <dbReference type="NCBI Taxonomy" id="449393"/>
    <lineage>
        <taxon>unclassified sequences</taxon>
        <taxon>metagenomes</taxon>
        <taxon>ecological metagenomes</taxon>
    </lineage>
</organism>
<feature type="transmembrane region" description="Helical" evidence="1">
    <location>
        <begin position="28"/>
        <end position="48"/>
    </location>
</feature>
<protein>
    <submittedName>
        <fullName evidence="2">Unannotated protein</fullName>
    </submittedName>
</protein>
<gene>
    <name evidence="2" type="ORF">UFOPK2782_00635</name>
    <name evidence="3" type="ORF">UFOPK3828_00101</name>
</gene>
<dbReference type="AlphaFoldDB" id="A0A6J6SPN9"/>
<dbReference type="EMBL" id="CAFBNP010000008">
    <property type="protein sequence ID" value="CAB4945956.1"/>
    <property type="molecule type" value="Genomic_DNA"/>
</dbReference>
<keyword evidence="1" id="KW-1133">Transmembrane helix</keyword>
<name>A0A6J6SPN9_9ZZZZ</name>
<feature type="transmembrane region" description="Helical" evidence="1">
    <location>
        <begin position="60"/>
        <end position="77"/>
    </location>
</feature>
<feature type="transmembrane region" description="Helical" evidence="1">
    <location>
        <begin position="6"/>
        <end position="21"/>
    </location>
</feature>
<evidence type="ECO:0000313" key="3">
    <source>
        <dbReference type="EMBL" id="CAB4945956.1"/>
    </source>
</evidence>
<sequence length="78" mass="8238">MTNYRIGGYLLVAIGLLNLRYQTGEPGVVTKSLIILAPGALILILSFIPKTAALLNSKTVQKISIVIGIATIIFAAVN</sequence>
<keyword evidence="1" id="KW-0812">Transmembrane</keyword>